<gene>
    <name evidence="1" type="ORF">L6452_30678</name>
</gene>
<keyword evidence="2" id="KW-1185">Reference proteome</keyword>
<reference evidence="1 2" key="2">
    <citation type="journal article" date="2022" name="Mol. Ecol. Resour.">
        <title>The genomes of chicory, endive, great burdock and yacon provide insights into Asteraceae paleo-polyploidization history and plant inulin production.</title>
        <authorList>
            <person name="Fan W."/>
            <person name="Wang S."/>
            <person name="Wang H."/>
            <person name="Wang A."/>
            <person name="Jiang F."/>
            <person name="Liu H."/>
            <person name="Zhao H."/>
            <person name="Xu D."/>
            <person name="Zhang Y."/>
        </authorList>
    </citation>
    <scope>NUCLEOTIDE SEQUENCE [LARGE SCALE GENOMIC DNA]</scope>
    <source>
        <strain evidence="2">cv. Niubang</strain>
    </source>
</reference>
<dbReference type="Proteomes" id="UP001055879">
    <property type="component" value="Linkage Group LG10"/>
</dbReference>
<protein>
    <submittedName>
        <fullName evidence="1">Uncharacterized protein</fullName>
    </submittedName>
</protein>
<organism evidence="1 2">
    <name type="scientific">Arctium lappa</name>
    <name type="common">Greater burdock</name>
    <name type="synonym">Lappa major</name>
    <dbReference type="NCBI Taxonomy" id="4217"/>
    <lineage>
        <taxon>Eukaryota</taxon>
        <taxon>Viridiplantae</taxon>
        <taxon>Streptophyta</taxon>
        <taxon>Embryophyta</taxon>
        <taxon>Tracheophyta</taxon>
        <taxon>Spermatophyta</taxon>
        <taxon>Magnoliopsida</taxon>
        <taxon>eudicotyledons</taxon>
        <taxon>Gunneridae</taxon>
        <taxon>Pentapetalae</taxon>
        <taxon>asterids</taxon>
        <taxon>campanulids</taxon>
        <taxon>Asterales</taxon>
        <taxon>Asteraceae</taxon>
        <taxon>Carduoideae</taxon>
        <taxon>Cardueae</taxon>
        <taxon>Arctiinae</taxon>
        <taxon>Arctium</taxon>
    </lineage>
</organism>
<sequence>MSLSRGLYHESCGTPAIVPRDSDYCHYRESLSRQLYRSLNWPKTHDSRMGRLKTPMSVSPWGGTRWSMAKGINGLRIVMSSMAWELGSGYVVKSSNITGDPIYVFSSPKMEMSLPRRTLRYDILELTESLETGNLSRIARMIMYGTFIMTPGQCYDEPMCYVCILELPWYGDRWGSEEVSRRVFERRVDVYSIVILE</sequence>
<comment type="caution">
    <text evidence="1">The sequence shown here is derived from an EMBL/GenBank/DDBJ whole genome shotgun (WGS) entry which is preliminary data.</text>
</comment>
<name>A0ACB8ZN79_ARCLA</name>
<reference evidence="2" key="1">
    <citation type="journal article" date="2022" name="Mol. Ecol. Resour.">
        <title>The genomes of chicory, endive, great burdock and yacon provide insights into Asteraceae palaeo-polyploidization history and plant inulin production.</title>
        <authorList>
            <person name="Fan W."/>
            <person name="Wang S."/>
            <person name="Wang H."/>
            <person name="Wang A."/>
            <person name="Jiang F."/>
            <person name="Liu H."/>
            <person name="Zhao H."/>
            <person name="Xu D."/>
            <person name="Zhang Y."/>
        </authorList>
    </citation>
    <scope>NUCLEOTIDE SEQUENCE [LARGE SCALE GENOMIC DNA]</scope>
    <source>
        <strain evidence="2">cv. Niubang</strain>
    </source>
</reference>
<evidence type="ECO:0000313" key="2">
    <source>
        <dbReference type="Proteomes" id="UP001055879"/>
    </source>
</evidence>
<dbReference type="EMBL" id="CM042056">
    <property type="protein sequence ID" value="KAI3697585.1"/>
    <property type="molecule type" value="Genomic_DNA"/>
</dbReference>
<accession>A0ACB8ZN79</accession>
<proteinExistence type="predicted"/>
<evidence type="ECO:0000313" key="1">
    <source>
        <dbReference type="EMBL" id="KAI3697585.1"/>
    </source>
</evidence>